<feature type="domain" description="Antitoxin Xre/MbcA/ParS-like toxin-binding" evidence="1">
    <location>
        <begin position="79"/>
        <end position="128"/>
    </location>
</feature>
<dbReference type="GO" id="GO:0003677">
    <property type="term" value="F:DNA binding"/>
    <property type="evidence" value="ECO:0007669"/>
    <property type="project" value="InterPro"/>
</dbReference>
<organism evidence="3 4">
    <name type="scientific">Pseudooceanicola lipolyticus</name>
    <dbReference type="NCBI Taxonomy" id="2029104"/>
    <lineage>
        <taxon>Bacteria</taxon>
        <taxon>Pseudomonadati</taxon>
        <taxon>Pseudomonadota</taxon>
        <taxon>Alphaproteobacteria</taxon>
        <taxon>Rhodobacterales</taxon>
        <taxon>Paracoccaceae</taxon>
        <taxon>Pseudooceanicola</taxon>
    </lineage>
</organism>
<comment type="caution">
    <text evidence="3">The sequence shown here is derived from an EMBL/GenBank/DDBJ whole genome shotgun (WGS) entry which is preliminary data.</text>
</comment>
<dbReference type="Pfam" id="PF20432">
    <property type="entry name" value="Xre-like-HTH"/>
    <property type="match status" value="1"/>
</dbReference>
<protein>
    <submittedName>
        <fullName evidence="3">DUF2384 domain-containing protein</fullName>
    </submittedName>
</protein>
<gene>
    <name evidence="3" type="ORF">CVM52_22475</name>
</gene>
<dbReference type="Pfam" id="PF09722">
    <property type="entry name" value="Xre_MbcA_ParS_C"/>
    <property type="match status" value="1"/>
</dbReference>
<dbReference type="InterPro" id="IPR024467">
    <property type="entry name" value="Xre/MbcA/ParS-like_toxin-bd"/>
</dbReference>
<dbReference type="Proteomes" id="UP000231553">
    <property type="component" value="Unassembled WGS sequence"/>
</dbReference>
<dbReference type="OrthoDB" id="117888at2"/>
<evidence type="ECO:0000259" key="1">
    <source>
        <dbReference type="Pfam" id="PF09722"/>
    </source>
</evidence>
<accession>A0A2M8IV47</accession>
<reference evidence="3 4" key="1">
    <citation type="journal article" date="2018" name="Int. J. Syst. Evol. Microbiol.">
        <title>Pseudooceanicola lipolyticus sp. nov., a marine alphaproteobacterium, reclassification of Oceanicola flagellatus as Pseudooceanicola flagellatus comb. nov. and emended description of the genus Pseudooceanicola.</title>
        <authorList>
            <person name="Huang M.-M."/>
            <person name="Guo L.-L."/>
            <person name="Wu Y.-H."/>
            <person name="Lai Q.-L."/>
            <person name="Shao Z.-Z."/>
            <person name="Wang C.-S."/>
            <person name="Wu M."/>
            <person name="Xu X.-W."/>
        </authorList>
    </citation>
    <scope>NUCLEOTIDE SEQUENCE [LARGE SCALE GENOMIC DNA]</scope>
    <source>
        <strain evidence="3 4">157</strain>
    </source>
</reference>
<dbReference type="RefSeq" id="WP_100164610.1">
    <property type="nucleotide sequence ID" value="NZ_PGTB01000187.1"/>
</dbReference>
<evidence type="ECO:0000313" key="3">
    <source>
        <dbReference type="EMBL" id="PJE34406.1"/>
    </source>
</evidence>
<name>A0A2M8IV47_9RHOB</name>
<dbReference type="AlphaFoldDB" id="A0A2M8IV47"/>
<evidence type="ECO:0000313" key="4">
    <source>
        <dbReference type="Proteomes" id="UP000231553"/>
    </source>
</evidence>
<evidence type="ECO:0000259" key="2">
    <source>
        <dbReference type="Pfam" id="PF20432"/>
    </source>
</evidence>
<proteinExistence type="predicted"/>
<sequence length="129" mass="14088">MQIPAKTREPAEMTTVALKAYARTAEAWGLTLKEAAGLADMSESTWKRARKPGFAGELTKDQLLRLSALIGIYKSLELYFSRPLARSWLTRPNTGPLFNGARPVDAAIDGGLPQILNIRTYLDALRGGA</sequence>
<feature type="domain" description="Antitoxin Xre-like helix-turn-helix" evidence="2">
    <location>
        <begin position="11"/>
        <end position="70"/>
    </location>
</feature>
<keyword evidence="4" id="KW-1185">Reference proteome</keyword>
<dbReference type="InterPro" id="IPR046847">
    <property type="entry name" value="Xre-like_HTH"/>
</dbReference>
<dbReference type="EMBL" id="PGTB01000187">
    <property type="protein sequence ID" value="PJE34406.1"/>
    <property type="molecule type" value="Genomic_DNA"/>
</dbReference>